<organism evidence="2">
    <name type="scientific">marine metagenome</name>
    <dbReference type="NCBI Taxonomy" id="408172"/>
    <lineage>
        <taxon>unclassified sequences</taxon>
        <taxon>metagenomes</taxon>
        <taxon>ecological metagenomes</taxon>
    </lineage>
</organism>
<reference evidence="2" key="1">
    <citation type="submission" date="2018-05" db="EMBL/GenBank/DDBJ databases">
        <authorList>
            <person name="Lanie J.A."/>
            <person name="Ng W.-L."/>
            <person name="Kazmierczak K.M."/>
            <person name="Andrzejewski T.M."/>
            <person name="Davidsen T.M."/>
            <person name="Wayne K.J."/>
            <person name="Tettelin H."/>
            <person name="Glass J.I."/>
            <person name="Rusch D."/>
            <person name="Podicherti R."/>
            <person name="Tsui H.-C.T."/>
            <person name="Winkler M.E."/>
        </authorList>
    </citation>
    <scope>NUCLEOTIDE SEQUENCE</scope>
</reference>
<feature type="non-terminal residue" evidence="2">
    <location>
        <position position="231"/>
    </location>
</feature>
<dbReference type="PANTHER" id="PTHR35841">
    <property type="entry name" value="PHOSPHONATES-BINDING PERIPLASMIC PROTEIN"/>
    <property type="match status" value="1"/>
</dbReference>
<dbReference type="Pfam" id="PF12974">
    <property type="entry name" value="Phosphonate-bd"/>
    <property type="match status" value="1"/>
</dbReference>
<protein>
    <recommendedName>
        <fullName evidence="3">Solute-binding protein family 3/N-terminal domain-containing protein</fullName>
    </recommendedName>
</protein>
<evidence type="ECO:0008006" key="3">
    <source>
        <dbReference type="Google" id="ProtNLM"/>
    </source>
</evidence>
<dbReference type="PANTHER" id="PTHR35841:SF1">
    <property type="entry name" value="PHOSPHONATES-BINDING PERIPLASMIC PROTEIN"/>
    <property type="match status" value="1"/>
</dbReference>
<sequence>WLGPYAYLEASRSGSIEQFAIGLPKGEKTPNYHSVFIVRKDSIITSLEKIKNARIVIGNRHSTSGYAVPKQELAEAGINLDNENEFKEVIRANTHDDAIRDIIEGRADVAPVSSVNLEENIRTGNLDPAQIRIIHRSKDIPGAPLVFHKSLPKEVKNHIQGLVLNAHETIEVGGYGGQMERYVSPEKGREALLESYLYPQWSWKTYASISFFVIFMGLIIIDLEVKPVDLL</sequence>
<dbReference type="AlphaFoldDB" id="A0A383EFW3"/>
<dbReference type="InterPro" id="IPR005770">
    <property type="entry name" value="PhnD"/>
</dbReference>
<dbReference type="SUPFAM" id="SSF53850">
    <property type="entry name" value="Periplasmic binding protein-like II"/>
    <property type="match status" value="1"/>
</dbReference>
<name>A0A383EFW3_9ZZZZ</name>
<accession>A0A383EFW3</accession>
<dbReference type="NCBIfam" id="TIGR01098">
    <property type="entry name" value="3A0109s03R"/>
    <property type="match status" value="1"/>
</dbReference>
<dbReference type="GO" id="GO:0055085">
    <property type="term" value="P:transmembrane transport"/>
    <property type="evidence" value="ECO:0007669"/>
    <property type="project" value="InterPro"/>
</dbReference>
<keyword evidence="1" id="KW-0732">Signal</keyword>
<dbReference type="EMBL" id="UINC01225604">
    <property type="protein sequence ID" value="SVE55746.1"/>
    <property type="molecule type" value="Genomic_DNA"/>
</dbReference>
<evidence type="ECO:0000256" key="1">
    <source>
        <dbReference type="ARBA" id="ARBA00022729"/>
    </source>
</evidence>
<gene>
    <name evidence="2" type="ORF">METZ01_LOCUS508600</name>
</gene>
<dbReference type="Gene3D" id="3.40.190.10">
    <property type="entry name" value="Periplasmic binding protein-like II"/>
    <property type="match status" value="1"/>
</dbReference>
<evidence type="ECO:0000313" key="2">
    <source>
        <dbReference type="EMBL" id="SVE55746.1"/>
    </source>
</evidence>
<proteinExistence type="predicted"/>
<feature type="non-terminal residue" evidence="2">
    <location>
        <position position="1"/>
    </location>
</feature>
<dbReference type="GO" id="GO:0043190">
    <property type="term" value="C:ATP-binding cassette (ABC) transporter complex"/>
    <property type="evidence" value="ECO:0007669"/>
    <property type="project" value="InterPro"/>
</dbReference>